<dbReference type="Pfam" id="PF18907">
    <property type="entry name" value="DUF5662"/>
    <property type="match status" value="1"/>
</dbReference>
<comment type="caution">
    <text evidence="1">The sequence shown here is derived from an EMBL/GenBank/DDBJ whole genome shotgun (WGS) entry which is preliminary data.</text>
</comment>
<evidence type="ECO:0000313" key="2">
    <source>
        <dbReference type="Proteomes" id="UP000823891"/>
    </source>
</evidence>
<sequence length="184" mass="21421">MLAGAWKHFRTITYHKYLVMKGCFAVGLYRQGLTHDLSKYSPTEFLVGARYFQGNRSPNNAEREEKGYSAAWLHHKGRNRHHYEYWIDYSTENVPGGMAPVEMPARYVAEMLMDRIAASKVYLGERYTDAAPLEYFLGSKEAPVVHEKTRALLLKLLTMLAQEGEEKTFQYVRTVLLRKKHRTR</sequence>
<protein>
    <submittedName>
        <fullName evidence="1">Catalase</fullName>
    </submittedName>
</protein>
<evidence type="ECO:0000313" key="1">
    <source>
        <dbReference type="EMBL" id="HJC25914.1"/>
    </source>
</evidence>
<organism evidence="1 2">
    <name type="scientific">Candidatus Eisenbergiella merdavium</name>
    <dbReference type="NCBI Taxonomy" id="2838551"/>
    <lineage>
        <taxon>Bacteria</taxon>
        <taxon>Bacillati</taxon>
        <taxon>Bacillota</taxon>
        <taxon>Clostridia</taxon>
        <taxon>Lachnospirales</taxon>
        <taxon>Lachnospiraceae</taxon>
        <taxon>Eisenbergiella</taxon>
    </lineage>
</organism>
<dbReference type="EMBL" id="DWWS01000074">
    <property type="protein sequence ID" value="HJC25914.1"/>
    <property type="molecule type" value="Genomic_DNA"/>
</dbReference>
<accession>A0A9D2NK95</accession>
<name>A0A9D2NK95_9FIRM</name>
<dbReference type="Proteomes" id="UP000823891">
    <property type="component" value="Unassembled WGS sequence"/>
</dbReference>
<dbReference type="InterPro" id="IPR043721">
    <property type="entry name" value="DUF5662"/>
</dbReference>
<reference evidence="1" key="1">
    <citation type="journal article" date="2021" name="PeerJ">
        <title>Extensive microbial diversity within the chicken gut microbiome revealed by metagenomics and culture.</title>
        <authorList>
            <person name="Gilroy R."/>
            <person name="Ravi A."/>
            <person name="Getino M."/>
            <person name="Pursley I."/>
            <person name="Horton D.L."/>
            <person name="Alikhan N.F."/>
            <person name="Baker D."/>
            <person name="Gharbi K."/>
            <person name="Hall N."/>
            <person name="Watson M."/>
            <person name="Adriaenssens E.M."/>
            <person name="Foster-Nyarko E."/>
            <person name="Jarju S."/>
            <person name="Secka A."/>
            <person name="Antonio M."/>
            <person name="Oren A."/>
            <person name="Chaudhuri R.R."/>
            <person name="La Ragione R."/>
            <person name="Hildebrand F."/>
            <person name="Pallen M.J."/>
        </authorList>
    </citation>
    <scope>NUCLEOTIDE SEQUENCE</scope>
    <source>
        <strain evidence="1">USAMLcec2-132</strain>
    </source>
</reference>
<proteinExistence type="predicted"/>
<dbReference type="AlphaFoldDB" id="A0A9D2NK95"/>
<reference evidence="1" key="2">
    <citation type="submission" date="2021-04" db="EMBL/GenBank/DDBJ databases">
        <authorList>
            <person name="Gilroy R."/>
        </authorList>
    </citation>
    <scope>NUCLEOTIDE SEQUENCE</scope>
    <source>
        <strain evidence="1">USAMLcec2-132</strain>
    </source>
</reference>
<gene>
    <name evidence="1" type="ORF">H9761_19830</name>
</gene>